<feature type="compositionally biased region" description="Basic and acidic residues" evidence="1">
    <location>
        <begin position="72"/>
        <end position="91"/>
    </location>
</feature>
<keyword evidence="2" id="KW-0689">Ribosomal protein</keyword>
<dbReference type="Proteomes" id="UP000327157">
    <property type="component" value="Chromosome 6"/>
</dbReference>
<accession>A0A5N5I2P3</accession>
<proteinExistence type="predicted"/>
<evidence type="ECO:0000313" key="3">
    <source>
        <dbReference type="Proteomes" id="UP000327157"/>
    </source>
</evidence>
<dbReference type="AlphaFoldDB" id="A0A5N5I2P3"/>
<feature type="region of interest" description="Disordered" evidence="1">
    <location>
        <begin position="13"/>
        <end position="42"/>
    </location>
</feature>
<keyword evidence="3" id="KW-1185">Reference proteome</keyword>
<sequence>MALFAFLAVNREQHLPNSNPSASPERLPESSAHTSGTYPFRRTWSCTCCRDSRRLESLAGNFPSPRRRARVRSSEKSQRKRGKAMEKKQSKPIELLNTMVSGD</sequence>
<comment type="caution">
    <text evidence="2">The sequence shown here is derived from an EMBL/GenBank/DDBJ whole genome shotgun (WGS) entry which is preliminary data.</text>
</comment>
<feature type="region of interest" description="Disordered" evidence="1">
    <location>
        <begin position="58"/>
        <end position="103"/>
    </location>
</feature>
<evidence type="ECO:0000313" key="2">
    <source>
        <dbReference type="EMBL" id="KAB2632771.1"/>
    </source>
</evidence>
<dbReference type="EMBL" id="SMOL01000120">
    <property type="protein sequence ID" value="KAB2632771.1"/>
    <property type="molecule type" value="Genomic_DNA"/>
</dbReference>
<dbReference type="GO" id="GO:0005840">
    <property type="term" value="C:ribosome"/>
    <property type="evidence" value="ECO:0007669"/>
    <property type="project" value="UniProtKB-KW"/>
</dbReference>
<name>A0A5N5I2P3_9ROSA</name>
<evidence type="ECO:0000256" key="1">
    <source>
        <dbReference type="SAM" id="MobiDB-lite"/>
    </source>
</evidence>
<organism evidence="2 3">
    <name type="scientific">Pyrus ussuriensis x Pyrus communis</name>
    <dbReference type="NCBI Taxonomy" id="2448454"/>
    <lineage>
        <taxon>Eukaryota</taxon>
        <taxon>Viridiplantae</taxon>
        <taxon>Streptophyta</taxon>
        <taxon>Embryophyta</taxon>
        <taxon>Tracheophyta</taxon>
        <taxon>Spermatophyta</taxon>
        <taxon>Magnoliopsida</taxon>
        <taxon>eudicotyledons</taxon>
        <taxon>Gunneridae</taxon>
        <taxon>Pentapetalae</taxon>
        <taxon>rosids</taxon>
        <taxon>fabids</taxon>
        <taxon>Rosales</taxon>
        <taxon>Rosaceae</taxon>
        <taxon>Amygdaloideae</taxon>
        <taxon>Maleae</taxon>
        <taxon>Pyrus</taxon>
    </lineage>
</organism>
<protein>
    <submittedName>
        <fullName evidence="2">60S ribosomal protein L10-1-like</fullName>
    </submittedName>
</protein>
<reference evidence="2 3" key="1">
    <citation type="submission" date="2019-09" db="EMBL/GenBank/DDBJ databases">
        <authorList>
            <person name="Ou C."/>
        </authorList>
    </citation>
    <scope>NUCLEOTIDE SEQUENCE [LARGE SCALE GENOMIC DNA]</scope>
    <source>
        <strain evidence="2">S2</strain>
        <tissue evidence="2">Leaf</tissue>
    </source>
</reference>
<gene>
    <name evidence="2" type="ORF">D8674_029018</name>
</gene>
<keyword evidence="2" id="KW-0687">Ribonucleoprotein</keyword>
<reference evidence="2 3" key="3">
    <citation type="submission" date="2019-11" db="EMBL/GenBank/DDBJ databases">
        <title>A de novo genome assembly of a pear dwarfing rootstock.</title>
        <authorList>
            <person name="Wang F."/>
            <person name="Wang J."/>
            <person name="Li S."/>
            <person name="Zhang Y."/>
            <person name="Fang M."/>
            <person name="Ma L."/>
            <person name="Zhao Y."/>
            <person name="Jiang S."/>
        </authorList>
    </citation>
    <scope>NUCLEOTIDE SEQUENCE [LARGE SCALE GENOMIC DNA]</scope>
    <source>
        <strain evidence="2">S2</strain>
        <tissue evidence="2">Leaf</tissue>
    </source>
</reference>
<reference evidence="3" key="2">
    <citation type="submission" date="2019-10" db="EMBL/GenBank/DDBJ databases">
        <title>A de novo genome assembly of a pear dwarfing rootstock.</title>
        <authorList>
            <person name="Wang F."/>
            <person name="Wang J."/>
            <person name="Li S."/>
            <person name="Zhang Y."/>
            <person name="Fang M."/>
            <person name="Ma L."/>
            <person name="Zhao Y."/>
            <person name="Jiang S."/>
        </authorList>
    </citation>
    <scope>NUCLEOTIDE SEQUENCE [LARGE SCALE GENOMIC DNA]</scope>
</reference>